<dbReference type="KEGG" id="acij:JS278_02949"/>
<evidence type="ECO:0000313" key="2">
    <source>
        <dbReference type="Proteomes" id="UP000251995"/>
    </source>
</evidence>
<keyword evidence="2" id="KW-1185">Reference proteome</keyword>
<reference evidence="1 2" key="1">
    <citation type="submission" date="2017-12" db="EMBL/GenBank/DDBJ databases">
        <title>The whole genome sequence of the Acidipropionibacterium virtanenii sp. nov. type strain JS278.</title>
        <authorList>
            <person name="Laine P."/>
            <person name="Deptula P."/>
            <person name="Varmanen P."/>
            <person name="Auvinen P."/>
        </authorList>
    </citation>
    <scope>NUCLEOTIDE SEQUENCE [LARGE SCALE GENOMIC DNA]</scope>
    <source>
        <strain evidence="1 2">JS278</strain>
    </source>
</reference>
<gene>
    <name evidence="1" type="ORF">JS278_02949</name>
</gene>
<dbReference type="InterPro" id="IPR024778">
    <property type="entry name" value="Put_cellulase"/>
</dbReference>
<accession>A0A344UXT5</accession>
<dbReference type="SUPFAM" id="SSF51445">
    <property type="entry name" value="(Trans)glycosidases"/>
    <property type="match status" value="1"/>
</dbReference>
<sequence length="420" mass="47276">MRIPSHLPEALTVTLWDFSWYTRTCPGEPFHDLDRAFTEAVERGYNTVRICAAPLLLFGEHDIACDALAFANMGGRVGQRTRWYDARGGAVLDLRDRLLELFGLARDHDMYVIISSWEYQQSPAFLAERSWWDMLSGIPAQQRHLALAKAESAMVSWLDSHGLKDRIAYVELHNEVDLSHLADVAAPGQDVCWAQHDLIGSALDVLQNDHPDVLSTVCYGQPPFLDMAAIPRNAQVLHAHIYVYGVLGAIDEWAGTRDISDAFPSPELRSLLRDDAPELSEWPAAIEPWRLEATGIGANMFYAHDWIDTVAWDAWLYEHYQEHVRSMRDRIRMRLQAFATEAAHRDVPAAVGEGWIGYTPLEAEFEDGPAGQVLAGRAVELCRSLGFWATLPGSNSAPQHPSGWRNVEFQKTLNARFMSR</sequence>
<protein>
    <recommendedName>
        <fullName evidence="3">Sugar-binding cellulase-like protein</fullName>
    </recommendedName>
</protein>
<evidence type="ECO:0000313" key="1">
    <source>
        <dbReference type="EMBL" id="AXE40083.1"/>
    </source>
</evidence>
<name>A0A344UXT5_9ACTN</name>
<evidence type="ECO:0008006" key="3">
    <source>
        <dbReference type="Google" id="ProtNLM"/>
    </source>
</evidence>
<dbReference type="Proteomes" id="UP000251995">
    <property type="component" value="Chromosome"/>
</dbReference>
<proteinExistence type="predicted"/>
<dbReference type="Gene3D" id="3.20.20.80">
    <property type="entry name" value="Glycosidases"/>
    <property type="match status" value="1"/>
</dbReference>
<dbReference type="Pfam" id="PF12876">
    <property type="entry name" value="Cellulase-like"/>
    <property type="match status" value="1"/>
</dbReference>
<organism evidence="1 2">
    <name type="scientific">Acidipropionibacterium virtanenii</name>
    <dbReference type="NCBI Taxonomy" id="2057246"/>
    <lineage>
        <taxon>Bacteria</taxon>
        <taxon>Bacillati</taxon>
        <taxon>Actinomycetota</taxon>
        <taxon>Actinomycetes</taxon>
        <taxon>Propionibacteriales</taxon>
        <taxon>Propionibacteriaceae</taxon>
        <taxon>Acidipropionibacterium</taxon>
    </lineage>
</organism>
<dbReference type="AlphaFoldDB" id="A0A344UXT5"/>
<dbReference type="InterPro" id="IPR017853">
    <property type="entry name" value="GH"/>
</dbReference>
<dbReference type="EMBL" id="CP025198">
    <property type="protein sequence ID" value="AXE40083.1"/>
    <property type="molecule type" value="Genomic_DNA"/>
</dbReference>